<proteinExistence type="predicted"/>
<organism evidence="1 2">
    <name type="scientific">Cohnella thailandensis</name>
    <dbReference type="NCBI Taxonomy" id="557557"/>
    <lineage>
        <taxon>Bacteria</taxon>
        <taxon>Bacillati</taxon>
        <taxon>Bacillota</taxon>
        <taxon>Bacilli</taxon>
        <taxon>Bacillales</taxon>
        <taxon>Paenibacillaceae</taxon>
        <taxon>Cohnella</taxon>
    </lineage>
</organism>
<accession>A0A841SXU5</accession>
<reference evidence="1 2" key="1">
    <citation type="submission" date="2020-08" db="EMBL/GenBank/DDBJ databases">
        <title>Cohnella phylogeny.</title>
        <authorList>
            <person name="Dunlap C."/>
        </authorList>
    </citation>
    <scope>NUCLEOTIDE SEQUENCE [LARGE SCALE GENOMIC DNA]</scope>
    <source>
        <strain evidence="1 2">DSM 25241</strain>
    </source>
</reference>
<dbReference type="AlphaFoldDB" id="A0A841SXU5"/>
<evidence type="ECO:0000313" key="2">
    <source>
        <dbReference type="Proteomes" id="UP000535838"/>
    </source>
</evidence>
<dbReference type="InterPro" id="IPR038559">
    <property type="entry name" value="XkdN-like_sf"/>
</dbReference>
<dbReference type="Pfam" id="PF08890">
    <property type="entry name" value="Phage_TAC_5"/>
    <property type="match status" value="1"/>
</dbReference>
<gene>
    <name evidence="1" type="ORF">H7B67_05535</name>
</gene>
<name>A0A841SXU5_9BACL</name>
<keyword evidence="2" id="KW-1185">Reference proteome</keyword>
<dbReference type="Gene3D" id="3.30.2220.30">
    <property type="match status" value="1"/>
</dbReference>
<comment type="caution">
    <text evidence="1">The sequence shown here is derived from an EMBL/GenBank/DDBJ whole genome shotgun (WGS) entry which is preliminary data.</text>
</comment>
<dbReference type="InterPro" id="IPR014986">
    <property type="entry name" value="XkdN-like"/>
</dbReference>
<dbReference type="Proteomes" id="UP000535838">
    <property type="component" value="Unassembled WGS sequence"/>
</dbReference>
<dbReference type="EMBL" id="JACJVQ010000005">
    <property type="protein sequence ID" value="MBB6633561.1"/>
    <property type="molecule type" value="Genomic_DNA"/>
</dbReference>
<sequence length="140" mass="15359">MSDLSAFFAQNAAADSTEEFIVSDRFKGKDGLPISWQLRSISAAEDEECRKAATKRNKGKGGQTVTEISTEEYLAKVAVACIVYPNLKDAELQKSYGVIGADSLLRKMLLAGEYVGLVQKVQELNGYDKDMSELVDEVKN</sequence>
<protein>
    <submittedName>
        <fullName evidence="1">Phage portal protein</fullName>
    </submittedName>
</protein>
<evidence type="ECO:0000313" key="1">
    <source>
        <dbReference type="EMBL" id="MBB6633561.1"/>
    </source>
</evidence>
<dbReference type="RefSeq" id="WP_185118799.1">
    <property type="nucleotide sequence ID" value="NZ_JACJVQ010000005.1"/>
</dbReference>